<dbReference type="OrthoDB" id="5961704at2759"/>
<feature type="transmembrane region" description="Helical" evidence="10">
    <location>
        <begin position="60"/>
        <end position="77"/>
    </location>
</feature>
<keyword evidence="5 10" id="KW-0472">Membrane</keyword>
<feature type="transmembrane region" description="Helical" evidence="10">
    <location>
        <begin position="160"/>
        <end position="180"/>
    </location>
</feature>
<name>A0A8C9RZW1_SCLFO</name>
<dbReference type="Gene3D" id="1.20.1070.10">
    <property type="entry name" value="Rhodopsin 7-helix transmembrane proteins"/>
    <property type="match status" value="1"/>
</dbReference>
<dbReference type="PROSITE" id="PS00237">
    <property type="entry name" value="G_PROTEIN_RECEP_F1_1"/>
    <property type="match status" value="1"/>
</dbReference>
<evidence type="ECO:0000256" key="10">
    <source>
        <dbReference type="SAM" id="Phobius"/>
    </source>
</evidence>
<dbReference type="GO" id="GO:0005886">
    <property type="term" value="C:plasma membrane"/>
    <property type="evidence" value="ECO:0007669"/>
    <property type="project" value="TreeGrafter"/>
</dbReference>
<evidence type="ECO:0000256" key="2">
    <source>
        <dbReference type="ARBA" id="ARBA00022692"/>
    </source>
</evidence>
<dbReference type="PANTHER" id="PTHR24232">
    <property type="entry name" value="G-PROTEIN COUPLED RECEPTOR"/>
    <property type="match status" value="1"/>
</dbReference>
<protein>
    <recommendedName>
        <fullName evidence="11">G-protein coupled receptors family 1 profile domain-containing protein</fullName>
    </recommendedName>
</protein>
<dbReference type="PROSITE" id="PS50262">
    <property type="entry name" value="G_PROTEIN_RECEP_F1_2"/>
    <property type="match status" value="1"/>
</dbReference>
<keyword evidence="4 9" id="KW-0297">G-protein coupled receptor</keyword>
<proteinExistence type="inferred from homology"/>
<organism evidence="12 13">
    <name type="scientific">Scleropages formosus</name>
    <name type="common">Asian bonytongue</name>
    <name type="synonym">Osteoglossum formosum</name>
    <dbReference type="NCBI Taxonomy" id="113540"/>
    <lineage>
        <taxon>Eukaryota</taxon>
        <taxon>Metazoa</taxon>
        <taxon>Chordata</taxon>
        <taxon>Craniata</taxon>
        <taxon>Vertebrata</taxon>
        <taxon>Euteleostomi</taxon>
        <taxon>Actinopterygii</taxon>
        <taxon>Neopterygii</taxon>
        <taxon>Teleostei</taxon>
        <taxon>Osteoglossocephala</taxon>
        <taxon>Osteoglossomorpha</taxon>
        <taxon>Osteoglossiformes</taxon>
        <taxon>Osteoglossidae</taxon>
        <taxon>Scleropages</taxon>
    </lineage>
</organism>
<reference evidence="12" key="2">
    <citation type="submission" date="2025-08" db="UniProtKB">
        <authorList>
            <consortium name="Ensembl"/>
        </authorList>
    </citation>
    <scope>IDENTIFICATION</scope>
</reference>
<feature type="transmembrane region" description="Helical" evidence="10">
    <location>
        <begin position="20"/>
        <end position="48"/>
    </location>
</feature>
<evidence type="ECO:0000313" key="13">
    <source>
        <dbReference type="Proteomes" id="UP000694397"/>
    </source>
</evidence>
<evidence type="ECO:0000256" key="4">
    <source>
        <dbReference type="ARBA" id="ARBA00023040"/>
    </source>
</evidence>
<feature type="transmembrane region" description="Helical" evidence="10">
    <location>
        <begin position="200"/>
        <end position="225"/>
    </location>
</feature>
<keyword evidence="13" id="KW-1185">Reference proteome</keyword>
<evidence type="ECO:0000259" key="11">
    <source>
        <dbReference type="PROSITE" id="PS50262"/>
    </source>
</evidence>
<keyword evidence="6 9" id="KW-0675">Receptor</keyword>
<accession>A0A8C9RZW1</accession>
<dbReference type="Pfam" id="PF00001">
    <property type="entry name" value="7tm_1"/>
    <property type="match status" value="1"/>
</dbReference>
<dbReference type="GO" id="GO:0035025">
    <property type="term" value="P:positive regulation of Rho protein signal transduction"/>
    <property type="evidence" value="ECO:0007669"/>
    <property type="project" value="TreeGrafter"/>
</dbReference>
<dbReference type="GeneTree" id="ENSGT00940000164014"/>
<dbReference type="Proteomes" id="UP000694397">
    <property type="component" value="Chromosome 4"/>
</dbReference>
<dbReference type="GO" id="GO:0007200">
    <property type="term" value="P:phospholipase C-activating G protein-coupled receptor signaling pathway"/>
    <property type="evidence" value="ECO:0007669"/>
    <property type="project" value="TreeGrafter"/>
</dbReference>
<evidence type="ECO:0000256" key="1">
    <source>
        <dbReference type="ARBA" id="ARBA00004141"/>
    </source>
</evidence>
<evidence type="ECO:0000256" key="9">
    <source>
        <dbReference type="RuleBase" id="RU000688"/>
    </source>
</evidence>
<feature type="domain" description="G-protein coupled receptors family 1 profile" evidence="11">
    <location>
        <begin position="40"/>
        <end position="223"/>
    </location>
</feature>
<reference evidence="12 13" key="1">
    <citation type="submission" date="2019-04" db="EMBL/GenBank/DDBJ databases">
        <authorList>
            <consortium name="Wellcome Sanger Institute Data Sharing"/>
        </authorList>
    </citation>
    <scope>NUCLEOTIDE SEQUENCE [LARGE SCALE GENOMIC DNA]</scope>
</reference>
<sequence length="287" mass="32908">VGLHKSLNIMNKSNSSTDFMTYFEVMAALNLVTFAITLPAILFAIYVVYQQIRLNQAVHVYVLNILISDILQCVGRLDDLFELHNYSVLIWTMYFAIILNVSFMMCIAVERYLMISHPLWYSIHCTVKRSILTSLGVWMVSLIVTALECIGVHLLDMLMFNYVIPILLLLPFPLLLFLFVGTWRGLSKALTLSTREKRRILATLGLVIGSYTFFFLPFIIVILNWDSVPGYLVVSAQLLLCMNPLSDLLLYIFVRKDRTRHILQDISCCHRSQTDHEETDQTAVTSL</sequence>
<comment type="subcellular location">
    <subcellularLocation>
        <location evidence="1">Membrane</location>
        <topology evidence="1">Multi-pass membrane protein</topology>
    </subcellularLocation>
</comment>
<comment type="similarity">
    <text evidence="9">Belongs to the G-protein coupled receptor 1 family.</text>
</comment>
<evidence type="ECO:0000256" key="7">
    <source>
        <dbReference type="ARBA" id="ARBA00023180"/>
    </source>
</evidence>
<evidence type="ECO:0000313" key="12">
    <source>
        <dbReference type="Ensembl" id="ENSSFOP00015025480.2"/>
    </source>
</evidence>
<evidence type="ECO:0000256" key="5">
    <source>
        <dbReference type="ARBA" id="ARBA00023136"/>
    </source>
</evidence>
<dbReference type="AlphaFoldDB" id="A0A8C9RZW1"/>
<dbReference type="PANTHER" id="PTHR24232:SF96">
    <property type="entry name" value="PSYCHOSINE RECEPTOR-LIKE"/>
    <property type="match status" value="1"/>
</dbReference>
<feature type="transmembrane region" description="Helical" evidence="10">
    <location>
        <begin position="130"/>
        <end position="154"/>
    </location>
</feature>
<reference evidence="12" key="3">
    <citation type="submission" date="2025-09" db="UniProtKB">
        <authorList>
            <consortium name="Ensembl"/>
        </authorList>
    </citation>
    <scope>IDENTIFICATION</scope>
</reference>
<dbReference type="GO" id="GO:0004930">
    <property type="term" value="F:G protein-coupled receptor activity"/>
    <property type="evidence" value="ECO:0007669"/>
    <property type="project" value="UniProtKB-KW"/>
</dbReference>
<evidence type="ECO:0000256" key="8">
    <source>
        <dbReference type="ARBA" id="ARBA00023224"/>
    </source>
</evidence>
<feature type="transmembrane region" description="Helical" evidence="10">
    <location>
        <begin position="231"/>
        <end position="254"/>
    </location>
</feature>
<keyword evidence="3 10" id="KW-1133">Transmembrane helix</keyword>
<dbReference type="SUPFAM" id="SSF81321">
    <property type="entry name" value="Family A G protein-coupled receptor-like"/>
    <property type="match status" value="1"/>
</dbReference>
<evidence type="ECO:0000256" key="6">
    <source>
        <dbReference type="ARBA" id="ARBA00023170"/>
    </source>
</evidence>
<keyword evidence="2 9" id="KW-0812">Transmembrane</keyword>
<dbReference type="InterPro" id="IPR017452">
    <property type="entry name" value="GPCR_Rhodpsn_7TM"/>
</dbReference>
<keyword evidence="8 9" id="KW-0807">Transducer</keyword>
<dbReference type="InterPro" id="IPR000276">
    <property type="entry name" value="GPCR_Rhodpsn"/>
</dbReference>
<keyword evidence="7" id="KW-0325">Glycoprotein</keyword>
<dbReference type="CDD" id="cd00637">
    <property type="entry name" value="7tm_classA_rhodopsin-like"/>
    <property type="match status" value="1"/>
</dbReference>
<feature type="transmembrane region" description="Helical" evidence="10">
    <location>
        <begin position="89"/>
        <end position="109"/>
    </location>
</feature>
<dbReference type="PRINTS" id="PR00237">
    <property type="entry name" value="GPCRRHODOPSN"/>
</dbReference>
<dbReference type="Ensembl" id="ENSSFOT00015025760.2">
    <property type="protein sequence ID" value="ENSSFOP00015025480.2"/>
    <property type="gene ID" value="ENSSFOG00015016389.2"/>
</dbReference>
<evidence type="ECO:0000256" key="3">
    <source>
        <dbReference type="ARBA" id="ARBA00022989"/>
    </source>
</evidence>